<sequence>MLPHFSAFCYLLLHNHVVVLPFFFFFFSFKVCLGEQKEEKEKNTNIKRKRLKNLLLLLCFCCFCSVRVLRSAGKSTHAQTDSMSRGVSALVCTQRNTQGERDEDVRDGLRLQESDMPQPEQTSSAVSCDRFLLLLEVDVLEAVEGARTDAGYLRHWQQIRGAGLGPFLFLCASCKMKGSDGLQFVVERPVDMSLPHLVKRLIRQSGGGNQDRPSLRLRCVQSIPLRPKQHEPPLRDVVEGPSLFVTKENVVNASPVTVPAETDSSGEVEEEDGVVKDVEEEAFLLSLLRQTSVWNVALLERCGVLTSSGGSPCPEWSNWSRVDMAVRAVRYLQQATCTRPQHEGAIDIVGMIVEWASVMHAALVVHPRPESHVSQAGAGAVAEEVFSRVHPEITPAQKYPTKNEKSPAPHGDSLVTPGRMTPPRPLLPSSLASVQFPASATKNQSGSRGSGASVETEKTIREAVPLQTHGNTSTPLEMKRRLTTAVKEHDMPFMSVCSEVLEAAFQLQQGHVQSKRSHFRNSDAGERVDGEDGHSAGADAGVISGRESSPASCGGMFGTVATSQMEPSEGCGQPPCSTPGNDASDGGGFLPSLIHRLVSIRHTSSNGRVAGQLSRIAKGDFFPSRGMLDKEDLLRQRLGKTIIVRFYDLDPQKPQQQHQPCLNENNTAQLGLSASSIAAGFFNNTGHPCHLFITHTDIILASVFDDNYPPQSWAATNRNNTAVDAFNSESRSSSSGGSSASSGSSSRRRSMNNSNGNNSTNSGGGGNNRGRDNTLDDGAIYMKHMLVIPRVSLMEIWRPLTATDASMATVLRLQTRSCRRVWLAFQEENELRRVCMELNSGLNASFGNLFLASAQRKWRMTALALVAGDVLPSPHTPFYQQVLQNLLVAFADVESRREHRSTASSEQPSATDGTEVTPPLEEEKAEARQGALKTLFHFWWLYSPMREYMRQGIPTRQWRLSCVNSRYDHFSSYPAKFVVPSSLDDDELVQSADLRARGRVEALSYYYLNTGAGIVRAAQPAAVNICASASKIDVLKSYRRASGMRVCTFDLRSRIRAYANTIVGGGFRIMETGRYCSLANIHTVREAYEALSAAVLDNNPTFLAVMRAAGNMATSRKDNTAPVSSPVGSSTVESPEKAAAAWIEHIHGLLRTATDAARLIAGVSEEDALPPAATGAAAGGAPLNFMHSLGSVSANGFNSAGVNVGGLNDRFIPRSSTLYVWRRAFRPIPFRTGNGSIGAATAGAPRWLEQQQQNVQSPPSYTQPDNRKNARLVIVNCSDGWDRTTQVCALTELLLDPYFRTVEGFITLLEKEFVSFGHPCLLRSSTLGSHSDWSTGATVTDGGFIDIHDSCRIPTSENCQSSPIILQFLDAVHQLLRLYPHCFEFTEAFLLLIVDLMHAGILGTFAVNCEADVYRWGIEQQTLSLSQFFAVLFATTIRTDRHRPLEAANDGENCHDVLEEGEEQEEQEPTETGFFSSSAVPLHCFYQSCGGGTALGTVGWDSTPGSNPRRMAMTYDAIHHSGLLNPHFSLADNKLFFGPLLDVVRQPQLQLWERFFLRHNFWCERAAKISQFSEQSASTVHARVVESTMAMTMPHSAQPLLETGPMLHPATGERRPCTNSTVLMKPTDLSEFSSLNKAQGTVTLSLVSNMKRKAIGEGIFTPPARLTPNNTVLPGGRSEASRSGNQFAPCTVPRSASHGSLAAFSSSSSSFVGMQPQEHHQKQSPSSFLQRGASGPVISGGYTMNGHYNSFLGGGMTKRQSPMKPSNNVEFVASPCVSSTEWTRHAQQKSASSEPSGAQVRTYNTLLSMLDQAFE</sequence>
<feature type="compositionally biased region" description="Basic and acidic residues" evidence="3">
    <location>
        <begin position="520"/>
        <end position="534"/>
    </location>
</feature>
<dbReference type="InterPro" id="IPR030564">
    <property type="entry name" value="Myotubularin"/>
</dbReference>
<gene>
    <name evidence="6" type="ORF">Tc00.1047053509399.120</name>
</gene>
<comment type="caution">
    <text evidence="6">The sequence shown here is derived from an EMBL/GenBank/DDBJ whole genome shotgun (WGS) entry which is preliminary data.</text>
</comment>
<evidence type="ECO:0000256" key="2">
    <source>
        <dbReference type="PIRSR" id="PIRSR630564-2"/>
    </source>
</evidence>
<feature type="active site" description="Phosphocysteine intermediate" evidence="1">
    <location>
        <position position="1277"/>
    </location>
</feature>
<dbReference type="SUPFAM" id="SSF52799">
    <property type="entry name" value="(Phosphotyrosine protein) phosphatases II"/>
    <property type="match status" value="2"/>
</dbReference>
<proteinExistence type="predicted"/>
<dbReference type="eggNOG" id="KOG4471">
    <property type="taxonomic scope" value="Eukaryota"/>
</dbReference>
<evidence type="ECO:0000256" key="1">
    <source>
        <dbReference type="PIRSR" id="PIRSR630564-1"/>
    </source>
</evidence>
<evidence type="ECO:0000313" key="7">
    <source>
        <dbReference type="Proteomes" id="UP000002296"/>
    </source>
</evidence>
<organism evidence="6 7">
    <name type="scientific">Trypanosoma cruzi (strain CL Brener)</name>
    <dbReference type="NCBI Taxonomy" id="353153"/>
    <lineage>
        <taxon>Eukaryota</taxon>
        <taxon>Discoba</taxon>
        <taxon>Euglenozoa</taxon>
        <taxon>Kinetoplastea</taxon>
        <taxon>Metakinetoplastina</taxon>
        <taxon>Trypanosomatida</taxon>
        <taxon>Trypanosomatidae</taxon>
        <taxon>Trypanosoma</taxon>
        <taxon>Schizotrypanum</taxon>
    </lineage>
</organism>
<keyword evidence="4" id="KW-0472">Membrane</keyword>
<dbReference type="GO" id="GO:0016787">
    <property type="term" value="F:hydrolase activity"/>
    <property type="evidence" value="ECO:0007669"/>
    <property type="project" value="UniProtKB-KW"/>
</dbReference>
<feature type="region of interest" description="Disordered" evidence="3">
    <location>
        <begin position="727"/>
        <end position="772"/>
    </location>
</feature>
<dbReference type="GeneID" id="3550247"/>
<dbReference type="GO" id="GO:0005737">
    <property type="term" value="C:cytoplasm"/>
    <property type="evidence" value="ECO:0007669"/>
    <property type="project" value="TreeGrafter"/>
</dbReference>
<dbReference type="RefSeq" id="XP_818081.1">
    <property type="nucleotide sequence ID" value="XM_812988.1"/>
</dbReference>
<dbReference type="PANTHER" id="PTHR10807">
    <property type="entry name" value="MYOTUBULARIN-RELATED"/>
    <property type="match status" value="1"/>
</dbReference>
<dbReference type="AlphaFoldDB" id="Q4DUM8"/>
<feature type="transmembrane region" description="Helical" evidence="4">
    <location>
        <begin position="12"/>
        <end position="33"/>
    </location>
</feature>
<dbReference type="STRING" id="353153.Q4DUM8"/>
<dbReference type="InterPro" id="IPR029021">
    <property type="entry name" value="Prot-tyrosine_phosphatase-like"/>
</dbReference>
<evidence type="ECO:0000256" key="4">
    <source>
        <dbReference type="SAM" id="Phobius"/>
    </source>
</evidence>
<dbReference type="PANTHER" id="PTHR10807:SF128">
    <property type="entry name" value="PHOSPHATIDYLINOSITOL-3,5-BISPHOSPHATE 3-PHOSPHATASE"/>
    <property type="match status" value="1"/>
</dbReference>
<evidence type="ECO:0000313" key="6">
    <source>
        <dbReference type="EMBL" id="EAN96230.1"/>
    </source>
</evidence>
<name>Q4DUM8_TRYCC</name>
<dbReference type="InParanoid" id="Q4DUM8"/>
<feature type="compositionally biased region" description="Low complexity" evidence="3">
    <location>
        <begin position="727"/>
        <end position="761"/>
    </location>
</feature>
<keyword evidence="7" id="KW-1185">Reference proteome</keyword>
<feature type="compositionally biased region" description="Polar residues" evidence="3">
    <location>
        <begin position="437"/>
        <end position="447"/>
    </location>
</feature>
<feature type="region of interest" description="Disordered" evidence="3">
    <location>
        <begin position="898"/>
        <end position="924"/>
    </location>
</feature>
<keyword evidence="6" id="KW-0378">Hydrolase</keyword>
<dbReference type="OMA" id="CEYECED"/>
<feature type="region of interest" description="Disordered" evidence="3">
    <location>
        <begin position="514"/>
        <end position="538"/>
    </location>
</feature>
<dbReference type="KEGG" id="tcr:509399.120"/>
<feature type="compositionally biased region" description="Polar residues" evidence="3">
    <location>
        <begin position="902"/>
        <end position="914"/>
    </location>
</feature>
<feature type="region of interest" description="Disordered" evidence="3">
    <location>
        <begin position="392"/>
        <end position="430"/>
    </location>
</feature>
<dbReference type="EMBL" id="AAHK01000164">
    <property type="protein sequence ID" value="EAN96230.1"/>
    <property type="molecule type" value="Genomic_DNA"/>
</dbReference>
<keyword evidence="4" id="KW-1133">Transmembrane helix</keyword>
<dbReference type="Proteomes" id="UP000002296">
    <property type="component" value="Unassembled WGS sequence"/>
</dbReference>
<feature type="region of interest" description="Disordered" evidence="3">
    <location>
        <begin position="1708"/>
        <end position="1734"/>
    </location>
</feature>
<feature type="binding site" evidence="2">
    <location>
        <begin position="1277"/>
        <end position="1283"/>
    </location>
    <ligand>
        <name>substrate</name>
    </ligand>
</feature>
<feature type="transmembrane region" description="Helical" evidence="4">
    <location>
        <begin position="54"/>
        <end position="73"/>
    </location>
</feature>
<keyword evidence="4" id="KW-0812">Transmembrane</keyword>
<feature type="domain" description="Myotubularin phosphatase" evidence="5">
    <location>
        <begin position="938"/>
        <end position="1556"/>
    </location>
</feature>
<dbReference type="PaxDb" id="353153-Q4DUM8"/>
<feature type="region of interest" description="Disordered" evidence="3">
    <location>
        <begin position="437"/>
        <end position="456"/>
    </location>
</feature>
<reference evidence="6 7" key="1">
    <citation type="journal article" date="2005" name="Science">
        <title>The genome sequence of Trypanosoma cruzi, etiologic agent of Chagas disease.</title>
        <authorList>
            <person name="El-Sayed N.M."/>
            <person name="Myler P.J."/>
            <person name="Bartholomeu D.C."/>
            <person name="Nilsson D."/>
            <person name="Aggarwal G."/>
            <person name="Tran A.N."/>
            <person name="Ghedin E."/>
            <person name="Worthey E.A."/>
            <person name="Delcher A.L."/>
            <person name="Blandin G."/>
            <person name="Westenberger S.J."/>
            <person name="Caler E."/>
            <person name="Cerqueira G.C."/>
            <person name="Branche C."/>
            <person name="Haas B."/>
            <person name="Anupama A."/>
            <person name="Arner E."/>
            <person name="Aslund L."/>
            <person name="Attipoe P."/>
            <person name="Bontempi E."/>
            <person name="Bringaud F."/>
            <person name="Burton P."/>
            <person name="Cadag E."/>
            <person name="Campbell D.A."/>
            <person name="Carrington M."/>
            <person name="Crabtree J."/>
            <person name="Darban H."/>
            <person name="da Silveira J.F."/>
            <person name="de Jong P."/>
            <person name="Edwards K."/>
            <person name="Englund P.T."/>
            <person name="Fazelina G."/>
            <person name="Feldblyum T."/>
            <person name="Ferella M."/>
            <person name="Frasch A.C."/>
            <person name="Gull K."/>
            <person name="Horn D."/>
            <person name="Hou L."/>
            <person name="Huang Y."/>
            <person name="Kindlund E."/>
            <person name="Klingbeil M."/>
            <person name="Kluge S."/>
            <person name="Koo H."/>
            <person name="Lacerda D."/>
            <person name="Levin M.J."/>
            <person name="Lorenzi H."/>
            <person name="Louie T."/>
            <person name="Machado C.R."/>
            <person name="McCulloch R."/>
            <person name="McKenna A."/>
            <person name="Mizuno Y."/>
            <person name="Mottram J.C."/>
            <person name="Nelson S."/>
            <person name="Ochaya S."/>
            <person name="Osoegawa K."/>
            <person name="Pai G."/>
            <person name="Parsons M."/>
            <person name="Pentony M."/>
            <person name="Pettersson U."/>
            <person name="Pop M."/>
            <person name="Ramirez J.L."/>
            <person name="Rinta J."/>
            <person name="Robertson L."/>
            <person name="Salzberg S.L."/>
            <person name="Sanchez D.O."/>
            <person name="Seyler A."/>
            <person name="Sharma R."/>
            <person name="Shetty J."/>
            <person name="Simpson A.J."/>
            <person name="Sisk E."/>
            <person name="Tammi M.T."/>
            <person name="Tarleton R."/>
            <person name="Teixeira S."/>
            <person name="Van Aken S."/>
            <person name="Vogt C."/>
            <person name="Ward P.N."/>
            <person name="Wickstead B."/>
            <person name="Wortman J."/>
            <person name="White O."/>
            <person name="Fraser C.M."/>
            <person name="Stuart K.D."/>
            <person name="Andersson B."/>
        </authorList>
    </citation>
    <scope>NUCLEOTIDE SEQUENCE [LARGE SCALE GENOMIC DNA]</scope>
    <source>
        <strain evidence="6 7">CL Brener</strain>
    </source>
</reference>
<dbReference type="InterPro" id="IPR010569">
    <property type="entry name" value="Myotubularin-like_Pase_dom"/>
</dbReference>
<accession>Q4DUM8</accession>
<dbReference type="Pfam" id="PF06602">
    <property type="entry name" value="Myotub-related"/>
    <property type="match status" value="2"/>
</dbReference>
<dbReference type="SMR" id="Q4DUM8"/>
<feature type="region of interest" description="Disordered" evidence="3">
    <location>
        <begin position="1666"/>
        <end position="1692"/>
    </location>
</feature>
<evidence type="ECO:0000259" key="5">
    <source>
        <dbReference type="PROSITE" id="PS51339"/>
    </source>
</evidence>
<protein>
    <recommendedName>
        <fullName evidence="5">Myotubularin phosphatase domain-containing protein</fullName>
    </recommendedName>
</protein>
<evidence type="ECO:0000256" key="3">
    <source>
        <dbReference type="SAM" id="MobiDB-lite"/>
    </source>
</evidence>
<dbReference type="PROSITE" id="PS51339">
    <property type="entry name" value="PPASE_MYOTUBULARIN"/>
    <property type="match status" value="1"/>
</dbReference>